<geneLocation type="plasmid" evidence="1">
    <name>unnamed</name>
</geneLocation>
<dbReference type="RefSeq" id="WP_245135586.1">
    <property type="nucleotide sequence ID" value="NZ_CP128477.1"/>
</dbReference>
<protein>
    <submittedName>
        <fullName evidence="1">Aspartate/glutamate racemase family protein</fullName>
    </submittedName>
</protein>
<dbReference type="Pfam" id="PF17645">
    <property type="entry name" value="Amdase"/>
    <property type="match status" value="1"/>
</dbReference>
<gene>
    <name evidence="1" type="ORF">MKJ03_05955</name>
</gene>
<dbReference type="PANTHER" id="PTHR40267">
    <property type="entry name" value="BLR3294 PROTEIN"/>
    <property type="match status" value="1"/>
</dbReference>
<dbReference type="InterPro" id="IPR053714">
    <property type="entry name" value="Iso_Racemase_Enz_sf"/>
</dbReference>
<evidence type="ECO:0000313" key="1">
    <source>
        <dbReference type="EMBL" id="MCJ8237863.1"/>
    </source>
</evidence>
<accession>A0ABT0CXE7</accession>
<keyword evidence="2" id="KW-1185">Reference proteome</keyword>
<dbReference type="Proteomes" id="UP001522662">
    <property type="component" value="Unassembled WGS sequence"/>
</dbReference>
<proteinExistence type="predicted"/>
<keyword evidence="1" id="KW-0614">Plasmid</keyword>
<reference evidence="1 2" key="1">
    <citation type="submission" date="2022-03" db="EMBL/GenBank/DDBJ databases">
        <title>Rhizobium SSM4.3 sp. nov., isolated from Sediment (Gouqi Island).</title>
        <authorList>
            <person name="Chen G."/>
        </authorList>
    </citation>
    <scope>NUCLEOTIDE SEQUENCE [LARGE SCALE GENOMIC DNA]</scope>
    <source>
        <strain evidence="1 2">SSM4.3</strain>
        <plasmid evidence="1">unnamed</plasmid>
    </source>
</reference>
<evidence type="ECO:0000313" key="2">
    <source>
        <dbReference type="Proteomes" id="UP001522662"/>
    </source>
</evidence>
<dbReference type="PANTHER" id="PTHR40267:SF1">
    <property type="entry name" value="BLR3294 PROTEIN"/>
    <property type="match status" value="1"/>
</dbReference>
<organism evidence="1 2">
    <name type="scientific">Peteryoungia algae</name>
    <dbReference type="NCBI Taxonomy" id="2919917"/>
    <lineage>
        <taxon>Bacteria</taxon>
        <taxon>Pseudomonadati</taxon>
        <taxon>Pseudomonadota</taxon>
        <taxon>Alphaproteobacteria</taxon>
        <taxon>Hyphomicrobiales</taxon>
        <taxon>Rhizobiaceae</taxon>
        <taxon>Peteryoungia</taxon>
    </lineage>
</organism>
<dbReference type="EMBL" id="JALAYX010000002">
    <property type="protein sequence ID" value="MCJ8237863.1"/>
    <property type="molecule type" value="Genomic_DNA"/>
</dbReference>
<name>A0ABT0CXE7_9HYPH</name>
<comment type="caution">
    <text evidence="1">The sequence shown here is derived from an EMBL/GenBank/DDBJ whole genome shotgun (WGS) entry which is preliminary data.</text>
</comment>
<dbReference type="InterPro" id="IPR026286">
    <property type="entry name" value="MaiA/AMDase"/>
</dbReference>
<sequence>MTMSHSLPAPAIGVILPSSNRVVERITQTIIADYPGLDACFSRVPYDGHPPEGYALAHFRQAADLLAQARPQIILWNATRGALLGFEPDRQLCHMLEEQTGIPATTTALATSSFLNRHHLKKIGLLAQGDELEGKRLVQTFGGEGIEIVAGRNLGITDNFEASMVSSETLDRLVKELARAPLDAVLIWSTNLAGSRLATDLSKTLGIPVLDSTTLGTQDAISQVL</sequence>
<dbReference type="Gene3D" id="3.40.50.12500">
    <property type="match status" value="1"/>
</dbReference>